<dbReference type="SUPFAM" id="SSF140804">
    <property type="entry name" value="YidB-like"/>
    <property type="match status" value="1"/>
</dbReference>
<organism evidence="1">
    <name type="scientific">Telmatobacter sp. DSM 110680</name>
    <dbReference type="NCBI Taxonomy" id="3036704"/>
    <lineage>
        <taxon>Bacteria</taxon>
        <taxon>Pseudomonadati</taxon>
        <taxon>Acidobacteriota</taxon>
        <taxon>Terriglobia</taxon>
        <taxon>Terriglobales</taxon>
        <taxon>Acidobacteriaceae</taxon>
        <taxon>Telmatobacter</taxon>
    </lineage>
</organism>
<dbReference type="RefSeq" id="WP_348260913.1">
    <property type="nucleotide sequence ID" value="NZ_CP121196.1"/>
</dbReference>
<sequence length="138" mass="14136">MSILNTVESMAMGNAGPEHAQVAGGLMEELQNQPGGIGGLIQNLQRNGMGPAVEQWSQGQTQPNPSAIENGLAGTGIIANIAQRTGLSEGVVRGSLAVVIPLVVSHVISNNHVSPTGEPTGTQPESGSILQSVLQRIL</sequence>
<proteinExistence type="predicted"/>
<gene>
    <name evidence="1" type="ORF">P8935_13980</name>
</gene>
<evidence type="ECO:0000313" key="1">
    <source>
        <dbReference type="EMBL" id="XBH15679.1"/>
    </source>
</evidence>
<accession>A0AAU7DCX7</accession>
<dbReference type="Gene3D" id="1.10.10.690">
    <property type="entry name" value="YidB-like"/>
    <property type="match status" value="1"/>
</dbReference>
<dbReference type="EMBL" id="CP121196">
    <property type="protein sequence ID" value="XBH15679.1"/>
    <property type="molecule type" value="Genomic_DNA"/>
</dbReference>
<dbReference type="AlphaFoldDB" id="A0AAU7DCX7"/>
<reference evidence="1" key="1">
    <citation type="submission" date="2023-03" db="EMBL/GenBank/DDBJ databases">
        <title>Edaphobacter sp.</title>
        <authorList>
            <person name="Huber K.J."/>
            <person name="Papendorf J."/>
            <person name="Pilke C."/>
            <person name="Bunk B."/>
            <person name="Sproeer C."/>
            <person name="Pester M."/>
        </authorList>
    </citation>
    <scope>NUCLEOTIDE SEQUENCE</scope>
    <source>
        <strain evidence="1">DSM 110680</strain>
    </source>
</reference>
<dbReference type="InterPro" id="IPR045372">
    <property type="entry name" value="YidB"/>
</dbReference>
<protein>
    <submittedName>
        <fullName evidence="1">YidB family protein</fullName>
    </submittedName>
</protein>
<dbReference type="InterPro" id="IPR027405">
    <property type="entry name" value="YidB-like"/>
</dbReference>
<dbReference type="Pfam" id="PF20159">
    <property type="entry name" value="YidB"/>
    <property type="match status" value="1"/>
</dbReference>
<name>A0AAU7DCX7_9BACT</name>